<accession>A0A9P6J1F9</accession>
<dbReference type="OrthoDB" id="2425721at2759"/>
<organism evidence="3 4">
    <name type="scientific">Mortierella alpina</name>
    <name type="common">Oleaginous fungus</name>
    <name type="synonym">Mortierella renispora</name>
    <dbReference type="NCBI Taxonomy" id="64518"/>
    <lineage>
        <taxon>Eukaryota</taxon>
        <taxon>Fungi</taxon>
        <taxon>Fungi incertae sedis</taxon>
        <taxon>Mucoromycota</taxon>
        <taxon>Mortierellomycotina</taxon>
        <taxon>Mortierellomycetes</taxon>
        <taxon>Mortierellales</taxon>
        <taxon>Mortierellaceae</taxon>
        <taxon>Mortierella</taxon>
    </lineage>
</organism>
<evidence type="ECO:0000256" key="1">
    <source>
        <dbReference type="SAM" id="MobiDB-lite"/>
    </source>
</evidence>
<keyword evidence="2" id="KW-1133">Transmembrane helix</keyword>
<feature type="region of interest" description="Disordered" evidence="1">
    <location>
        <begin position="295"/>
        <end position="315"/>
    </location>
</feature>
<name>A0A9P6J1F9_MORAP</name>
<protein>
    <submittedName>
        <fullName evidence="3">Uncharacterized protein</fullName>
    </submittedName>
</protein>
<feature type="transmembrane region" description="Helical" evidence="2">
    <location>
        <begin position="258"/>
        <end position="280"/>
    </location>
</feature>
<evidence type="ECO:0000313" key="4">
    <source>
        <dbReference type="Proteomes" id="UP000738359"/>
    </source>
</evidence>
<comment type="caution">
    <text evidence="3">The sequence shown here is derived from an EMBL/GenBank/DDBJ whole genome shotgun (WGS) entry which is preliminary data.</text>
</comment>
<evidence type="ECO:0000256" key="2">
    <source>
        <dbReference type="SAM" id="Phobius"/>
    </source>
</evidence>
<evidence type="ECO:0000313" key="3">
    <source>
        <dbReference type="EMBL" id="KAF9957089.1"/>
    </source>
</evidence>
<feature type="compositionally biased region" description="Polar residues" evidence="1">
    <location>
        <begin position="305"/>
        <end position="315"/>
    </location>
</feature>
<keyword evidence="2" id="KW-0472">Membrane</keyword>
<keyword evidence="2" id="KW-0812">Transmembrane</keyword>
<gene>
    <name evidence="3" type="ORF">BGZ70_009621</name>
</gene>
<proteinExistence type="predicted"/>
<sequence>MLLTLSYPSSRPFNKTYTAIIAILLLAALAGISAWTLFTKKDCVPYTSSTLEEGCQPYNLFNEAEVRQSHDGIIPFVYKDRISGLATDYKYTNTPYSCLNMTRYRIVLNADRSTQINYNASCFFHDEARVEFNLLASSVSNDVGFGWDSDFNQVECSHGKPYFLQSLIFADNDGDGAGIPLGLNIDDSSCRILVCYDANDKIAIFRPKKQPDHTKLLQVDTYALYKRQMAKTFAINSDMKFAVGYTCSRCSRKSGWDLLLTLLTSMGSLGGMVYTVLIYLGQKMYTRRQDDNPYDSLDLEKLTPDRSNSGRGAAK</sequence>
<dbReference type="Proteomes" id="UP000738359">
    <property type="component" value="Unassembled WGS sequence"/>
</dbReference>
<dbReference type="AlphaFoldDB" id="A0A9P6J1F9"/>
<dbReference type="EMBL" id="JAAAHY010000798">
    <property type="protein sequence ID" value="KAF9957089.1"/>
    <property type="molecule type" value="Genomic_DNA"/>
</dbReference>
<keyword evidence="4" id="KW-1185">Reference proteome</keyword>
<reference evidence="3" key="1">
    <citation type="journal article" date="2020" name="Fungal Divers.">
        <title>Resolving the Mortierellaceae phylogeny through synthesis of multi-gene phylogenetics and phylogenomics.</title>
        <authorList>
            <person name="Vandepol N."/>
            <person name="Liber J."/>
            <person name="Desiro A."/>
            <person name="Na H."/>
            <person name="Kennedy M."/>
            <person name="Barry K."/>
            <person name="Grigoriev I.V."/>
            <person name="Miller A.N."/>
            <person name="O'Donnell K."/>
            <person name="Stajich J.E."/>
            <person name="Bonito G."/>
        </authorList>
    </citation>
    <scope>NUCLEOTIDE SEQUENCE</scope>
    <source>
        <strain evidence="3">CK1249</strain>
    </source>
</reference>